<keyword evidence="3" id="KW-1185">Reference proteome</keyword>
<accession>A0A9J6GM08</accession>
<evidence type="ECO:0000313" key="2">
    <source>
        <dbReference type="EMBL" id="KAH9379478.1"/>
    </source>
</evidence>
<dbReference type="VEuPathDB" id="VectorBase:HLOH_045727"/>
<dbReference type="OrthoDB" id="6508155at2759"/>
<dbReference type="Gene3D" id="3.30.70.1820">
    <property type="entry name" value="L1 transposable element, RRM domain"/>
    <property type="match status" value="1"/>
</dbReference>
<dbReference type="AlphaFoldDB" id="A0A9J6GM08"/>
<organism evidence="2 3">
    <name type="scientific">Haemaphysalis longicornis</name>
    <name type="common">Bush tick</name>
    <dbReference type="NCBI Taxonomy" id="44386"/>
    <lineage>
        <taxon>Eukaryota</taxon>
        <taxon>Metazoa</taxon>
        <taxon>Ecdysozoa</taxon>
        <taxon>Arthropoda</taxon>
        <taxon>Chelicerata</taxon>
        <taxon>Arachnida</taxon>
        <taxon>Acari</taxon>
        <taxon>Parasitiformes</taxon>
        <taxon>Ixodida</taxon>
        <taxon>Ixodoidea</taxon>
        <taxon>Ixodidae</taxon>
        <taxon>Haemaphysalinae</taxon>
        <taxon>Haemaphysalis</taxon>
    </lineage>
</organism>
<dbReference type="Proteomes" id="UP000821853">
    <property type="component" value="Chromosome 8"/>
</dbReference>
<sequence length="196" mass="22007">MHSLRASQLETSCIPPFSPRGRPRKKTCTDQLEGSPSSATANDTISDLTSKIKVLSVKCDESENRLLPSNLIFFGLPDADGETWHESEGKIVSFCFKNLSLNNNISDIERAHIQGRFRPRTKRPIINKLTQFKDKSKILSSGPRPKGTSFSIPEDFSERTRLAQKKLRAHGNQSNASFKIGFDRITIGDKHFLYNA</sequence>
<name>A0A9J6GM08_HAELO</name>
<proteinExistence type="predicted"/>
<feature type="compositionally biased region" description="Polar residues" evidence="1">
    <location>
        <begin position="1"/>
        <end position="11"/>
    </location>
</feature>
<protein>
    <submittedName>
        <fullName evidence="2">Uncharacterized protein</fullName>
    </submittedName>
</protein>
<feature type="compositionally biased region" description="Polar residues" evidence="1">
    <location>
        <begin position="29"/>
        <end position="42"/>
    </location>
</feature>
<reference evidence="2 3" key="1">
    <citation type="journal article" date="2020" name="Cell">
        <title>Large-Scale Comparative Analyses of Tick Genomes Elucidate Their Genetic Diversity and Vector Capacities.</title>
        <authorList>
            <consortium name="Tick Genome and Microbiome Consortium (TIGMIC)"/>
            <person name="Jia N."/>
            <person name="Wang J."/>
            <person name="Shi W."/>
            <person name="Du L."/>
            <person name="Sun Y."/>
            <person name="Zhan W."/>
            <person name="Jiang J.F."/>
            <person name="Wang Q."/>
            <person name="Zhang B."/>
            <person name="Ji P."/>
            <person name="Bell-Sakyi L."/>
            <person name="Cui X.M."/>
            <person name="Yuan T.T."/>
            <person name="Jiang B.G."/>
            <person name="Yang W.F."/>
            <person name="Lam T.T."/>
            <person name="Chang Q.C."/>
            <person name="Ding S.J."/>
            <person name="Wang X.J."/>
            <person name="Zhu J.G."/>
            <person name="Ruan X.D."/>
            <person name="Zhao L."/>
            <person name="Wei J.T."/>
            <person name="Ye R.Z."/>
            <person name="Que T.C."/>
            <person name="Du C.H."/>
            <person name="Zhou Y.H."/>
            <person name="Cheng J.X."/>
            <person name="Dai P.F."/>
            <person name="Guo W.B."/>
            <person name="Han X.H."/>
            <person name="Huang E.J."/>
            <person name="Li L.F."/>
            <person name="Wei W."/>
            <person name="Gao Y.C."/>
            <person name="Liu J.Z."/>
            <person name="Shao H.Z."/>
            <person name="Wang X."/>
            <person name="Wang C.C."/>
            <person name="Yang T.C."/>
            <person name="Huo Q.B."/>
            <person name="Li W."/>
            <person name="Chen H.Y."/>
            <person name="Chen S.E."/>
            <person name="Zhou L.G."/>
            <person name="Ni X.B."/>
            <person name="Tian J.H."/>
            <person name="Sheng Y."/>
            <person name="Liu T."/>
            <person name="Pan Y.S."/>
            <person name="Xia L.Y."/>
            <person name="Li J."/>
            <person name="Zhao F."/>
            <person name="Cao W.C."/>
        </authorList>
    </citation>
    <scope>NUCLEOTIDE SEQUENCE [LARGE SCALE GENOMIC DNA]</scope>
    <source>
        <strain evidence="2">HaeL-2018</strain>
    </source>
</reference>
<gene>
    <name evidence="2" type="ORF">HPB48_017678</name>
</gene>
<dbReference type="EMBL" id="JABSTR010000010">
    <property type="protein sequence ID" value="KAH9379478.1"/>
    <property type="molecule type" value="Genomic_DNA"/>
</dbReference>
<evidence type="ECO:0000256" key="1">
    <source>
        <dbReference type="SAM" id="MobiDB-lite"/>
    </source>
</evidence>
<feature type="region of interest" description="Disordered" evidence="1">
    <location>
        <begin position="1"/>
        <end position="42"/>
    </location>
</feature>
<comment type="caution">
    <text evidence="2">The sequence shown here is derived from an EMBL/GenBank/DDBJ whole genome shotgun (WGS) entry which is preliminary data.</text>
</comment>
<evidence type="ECO:0000313" key="3">
    <source>
        <dbReference type="Proteomes" id="UP000821853"/>
    </source>
</evidence>